<dbReference type="InterPro" id="IPR047135">
    <property type="entry name" value="YsiQ"/>
</dbReference>
<dbReference type="GO" id="GO:0042910">
    <property type="term" value="F:xenobiotic transmembrane transporter activity"/>
    <property type="evidence" value="ECO:0007669"/>
    <property type="project" value="InterPro"/>
</dbReference>
<keyword evidence="5 7" id="KW-1133">Transmembrane helix</keyword>
<dbReference type="KEGG" id="spc:Sputcn32_3187"/>
<dbReference type="HOGENOM" id="CLU_012893_5_3_6"/>
<dbReference type="eggNOG" id="COG0534">
    <property type="taxonomic scope" value="Bacteria"/>
</dbReference>
<protein>
    <submittedName>
        <fullName evidence="8">MATE efflux family protein</fullName>
    </submittedName>
</protein>
<evidence type="ECO:0000256" key="3">
    <source>
        <dbReference type="ARBA" id="ARBA00022475"/>
    </source>
</evidence>
<feature type="transmembrane region" description="Helical" evidence="7">
    <location>
        <begin position="388"/>
        <end position="407"/>
    </location>
</feature>
<dbReference type="InterPro" id="IPR048279">
    <property type="entry name" value="MdtK-like"/>
</dbReference>
<dbReference type="GO" id="GO:0015297">
    <property type="term" value="F:antiporter activity"/>
    <property type="evidence" value="ECO:0007669"/>
    <property type="project" value="InterPro"/>
</dbReference>
<dbReference type="EMBL" id="CP000681">
    <property type="protein sequence ID" value="ABP76899.1"/>
    <property type="molecule type" value="Genomic_DNA"/>
</dbReference>
<evidence type="ECO:0000256" key="1">
    <source>
        <dbReference type="ARBA" id="ARBA00004429"/>
    </source>
</evidence>
<organism evidence="8">
    <name type="scientific">Shewanella putrefaciens (strain CN-32 / ATCC BAA-453)</name>
    <dbReference type="NCBI Taxonomy" id="319224"/>
    <lineage>
        <taxon>Bacteria</taxon>
        <taxon>Pseudomonadati</taxon>
        <taxon>Pseudomonadota</taxon>
        <taxon>Gammaproteobacteria</taxon>
        <taxon>Alteromonadales</taxon>
        <taxon>Shewanellaceae</taxon>
        <taxon>Shewanella</taxon>
    </lineage>
</organism>
<dbReference type="CDD" id="cd13134">
    <property type="entry name" value="MATE_like_8"/>
    <property type="match status" value="1"/>
</dbReference>
<feature type="transmembrane region" description="Helical" evidence="7">
    <location>
        <begin position="348"/>
        <end position="368"/>
    </location>
</feature>
<comment type="subcellular location">
    <subcellularLocation>
        <location evidence="1">Cell inner membrane</location>
        <topology evidence="1">Multi-pass membrane protein</topology>
    </subcellularLocation>
</comment>
<dbReference type="Pfam" id="PF01554">
    <property type="entry name" value="MatE"/>
    <property type="match status" value="2"/>
</dbReference>
<feature type="transmembrane region" description="Helical" evidence="7">
    <location>
        <begin position="166"/>
        <end position="187"/>
    </location>
</feature>
<dbReference type="GO" id="GO:0005886">
    <property type="term" value="C:plasma membrane"/>
    <property type="evidence" value="ECO:0007669"/>
    <property type="project" value="UniProtKB-SubCell"/>
</dbReference>
<gene>
    <name evidence="8" type="ordered locus">Sputcn32_3187</name>
</gene>
<evidence type="ECO:0000256" key="2">
    <source>
        <dbReference type="ARBA" id="ARBA00022448"/>
    </source>
</evidence>
<dbReference type="PANTHER" id="PTHR42925">
    <property type="entry name" value="MULTIDRUG AND TOXIN EFFLUX PROTEIN MATE FAMILY"/>
    <property type="match status" value="1"/>
</dbReference>
<keyword evidence="6 7" id="KW-0472">Membrane</keyword>
<keyword evidence="3" id="KW-1003">Cell membrane</keyword>
<dbReference type="InterPro" id="IPR002528">
    <property type="entry name" value="MATE_fam"/>
</dbReference>
<evidence type="ECO:0000256" key="7">
    <source>
        <dbReference type="SAM" id="Phobius"/>
    </source>
</evidence>
<evidence type="ECO:0000256" key="6">
    <source>
        <dbReference type="ARBA" id="ARBA00023136"/>
    </source>
</evidence>
<dbReference type="PIRSF" id="PIRSF006603">
    <property type="entry name" value="DinF"/>
    <property type="match status" value="1"/>
</dbReference>
<feature type="transmembrane region" description="Helical" evidence="7">
    <location>
        <begin position="221"/>
        <end position="248"/>
    </location>
</feature>
<keyword evidence="2" id="KW-0813">Transport</keyword>
<feature type="transmembrane region" description="Helical" evidence="7">
    <location>
        <begin position="315"/>
        <end position="336"/>
    </location>
</feature>
<reference evidence="8" key="1">
    <citation type="submission" date="2007-04" db="EMBL/GenBank/DDBJ databases">
        <title>Complete sequence of Shewanella putrefaciens CN-32.</title>
        <authorList>
            <consortium name="US DOE Joint Genome Institute"/>
            <person name="Copeland A."/>
            <person name="Lucas S."/>
            <person name="Lapidus A."/>
            <person name="Barry K."/>
            <person name="Detter J.C."/>
            <person name="Glavina del Rio T."/>
            <person name="Hammon N."/>
            <person name="Israni S."/>
            <person name="Dalin E."/>
            <person name="Tice H."/>
            <person name="Pitluck S."/>
            <person name="Chain P."/>
            <person name="Malfatti S."/>
            <person name="Shin M."/>
            <person name="Vergez L."/>
            <person name="Schmutz J."/>
            <person name="Larimer F."/>
            <person name="Land M."/>
            <person name="Hauser L."/>
            <person name="Kyrpides N."/>
            <person name="Mikhailova N."/>
            <person name="Romine M.F."/>
            <person name="Fredrickson J."/>
            <person name="Tiedje J."/>
            <person name="Richardson P."/>
        </authorList>
    </citation>
    <scope>NUCLEOTIDE SEQUENCE [LARGE SCALE GENOMIC DNA]</scope>
    <source>
        <strain evidence="8">CN-32</strain>
    </source>
</reference>
<sequence>MWSFSVILGIGDISGKTEQKLSYDFILHLVGISVAKAPKTLQQRMSIVALTWPIFIETLLQSLLGISDIFMLSNYSDNAVAAVGLTTQLMFFMMVMSMMVSTGASILISQHNGAGQPQQAIDIGVASIALSLGLAVVMGASMFLGAKSIIGLFALEHEVAGFGYDYLVICGSLSIGLVMNIAFAAILRSYGFTRSAMLVTSSTGLMNVLGNYIALYSPFGLPVYGVTGVAISTVTSQVIGAFIMLMVIRHKQIPLPLQRLKLLPRSTYWRVMRIGLLNAGEMLSYNMAQMTIIYFISQMGTLSLTAYTYGLNISRFIYCFAVALGQATQIQTGYYVGKQWFDEITTRVQRYCLVGFIASLTIVLLFYWQRFVIVGWLSENEDVIQLTALLLAGSIALETGRVFNLVIISALKGAGDVAFPVRIGLFSMWGIGVLLAWFFGLHLGYGVLAAWLAVAADEWVRGLIMVQRWRSGRWQRFTRIPPVTPA</sequence>
<name>A4YAB6_SHEPC</name>
<keyword evidence="4 7" id="KW-0812">Transmembrane</keyword>
<feature type="transmembrane region" description="Helical" evidence="7">
    <location>
        <begin position="47"/>
        <end position="67"/>
    </location>
</feature>
<evidence type="ECO:0000256" key="4">
    <source>
        <dbReference type="ARBA" id="ARBA00022692"/>
    </source>
</evidence>
<feature type="transmembrane region" description="Helical" evidence="7">
    <location>
        <begin position="120"/>
        <end position="146"/>
    </location>
</feature>
<feature type="transmembrane region" description="Helical" evidence="7">
    <location>
        <begin position="419"/>
        <end position="439"/>
    </location>
</feature>
<feature type="transmembrane region" description="Helical" evidence="7">
    <location>
        <begin position="196"/>
        <end position="215"/>
    </location>
</feature>
<dbReference type="STRING" id="319224.Sputcn32_3187"/>
<dbReference type="AlphaFoldDB" id="A4YAB6"/>
<dbReference type="NCBIfam" id="TIGR00797">
    <property type="entry name" value="matE"/>
    <property type="match status" value="1"/>
</dbReference>
<dbReference type="PANTHER" id="PTHR42925:SF1">
    <property type="entry name" value="VIRULENCE FACTOR MVIN"/>
    <property type="match status" value="1"/>
</dbReference>
<proteinExistence type="predicted"/>
<evidence type="ECO:0000313" key="8">
    <source>
        <dbReference type="EMBL" id="ABP76899.1"/>
    </source>
</evidence>
<evidence type="ECO:0000256" key="5">
    <source>
        <dbReference type="ARBA" id="ARBA00022989"/>
    </source>
</evidence>
<feature type="transmembrane region" description="Helical" evidence="7">
    <location>
        <begin position="79"/>
        <end position="108"/>
    </location>
</feature>
<accession>A4YAB6</accession>